<reference evidence="1 2" key="1">
    <citation type="submission" date="2022-06" db="EMBL/GenBank/DDBJ databases">
        <title>A taxonomic note on the genus Prevotella: Description of four novel genera and emended description of the genera Hallella and Xylanibacter.</title>
        <authorList>
            <person name="Hitch T.C.A."/>
        </authorList>
    </citation>
    <scope>NUCLEOTIDE SEQUENCE [LARGE SCALE GENOMIC DNA]</scope>
    <source>
        <strain evidence="1 2">DSM 100619</strain>
    </source>
</reference>
<gene>
    <name evidence="1" type="ORF">NG821_07225</name>
</gene>
<sequence length="54" mass="6430">MDAKLQMLRRAPIEAKKIKLCQTKIIFNINDRTDQVFHNAMNVEQKFYSDRPYG</sequence>
<evidence type="ECO:0000313" key="2">
    <source>
        <dbReference type="Proteomes" id="UP001204015"/>
    </source>
</evidence>
<dbReference type="Proteomes" id="UP001204015">
    <property type="component" value="Unassembled WGS sequence"/>
</dbReference>
<protein>
    <submittedName>
        <fullName evidence="1">Uncharacterized protein</fullName>
    </submittedName>
</protein>
<keyword evidence="2" id="KW-1185">Reference proteome</keyword>
<evidence type="ECO:0000313" key="1">
    <source>
        <dbReference type="EMBL" id="MCO6025630.1"/>
    </source>
</evidence>
<organism evidence="1 2">
    <name type="scientific">Segatella cerevisiae</name>
    <dbReference type="NCBI Taxonomy" id="2053716"/>
    <lineage>
        <taxon>Bacteria</taxon>
        <taxon>Pseudomonadati</taxon>
        <taxon>Bacteroidota</taxon>
        <taxon>Bacteroidia</taxon>
        <taxon>Bacteroidales</taxon>
        <taxon>Prevotellaceae</taxon>
        <taxon>Segatella</taxon>
    </lineage>
</organism>
<proteinExistence type="predicted"/>
<comment type="caution">
    <text evidence="1">The sequence shown here is derived from an EMBL/GenBank/DDBJ whole genome shotgun (WGS) entry which is preliminary data.</text>
</comment>
<name>A0ABT1BXS2_9BACT</name>
<dbReference type="EMBL" id="JAMXLY010000022">
    <property type="protein sequence ID" value="MCO6025630.1"/>
    <property type="molecule type" value="Genomic_DNA"/>
</dbReference>
<accession>A0ABT1BXS2</accession>